<comment type="caution">
    <text evidence="1">The sequence shown here is derived from an EMBL/GenBank/DDBJ whole genome shotgun (WGS) entry which is preliminary data.</text>
</comment>
<evidence type="ECO:0000313" key="2">
    <source>
        <dbReference type="Proteomes" id="UP000239210"/>
    </source>
</evidence>
<reference evidence="1 2" key="1">
    <citation type="submission" date="2018-03" db="EMBL/GenBank/DDBJ databases">
        <title>Genomic Encyclopedia of Archaeal and Bacterial Type Strains, Phase II (KMG-II): from individual species to whole genera.</title>
        <authorList>
            <person name="Goeker M."/>
        </authorList>
    </citation>
    <scope>NUCLEOTIDE SEQUENCE [LARGE SCALE GENOMIC DNA]</scope>
    <source>
        <strain evidence="1 2">DSM 45416</strain>
    </source>
</reference>
<organism evidence="1 2">
    <name type="scientific">Geodermatophilus tzadiensis</name>
    <dbReference type="NCBI Taxonomy" id="1137988"/>
    <lineage>
        <taxon>Bacteria</taxon>
        <taxon>Bacillati</taxon>
        <taxon>Actinomycetota</taxon>
        <taxon>Actinomycetes</taxon>
        <taxon>Geodermatophilales</taxon>
        <taxon>Geodermatophilaceae</taxon>
        <taxon>Geodermatophilus</taxon>
    </lineage>
</organism>
<dbReference type="InterPro" id="IPR032710">
    <property type="entry name" value="NTF2-like_dom_sf"/>
</dbReference>
<keyword evidence="2" id="KW-1185">Reference proteome</keyword>
<dbReference type="PANTHER" id="PTHR38436:SF1">
    <property type="entry name" value="ESTER CYCLASE"/>
    <property type="match status" value="1"/>
</dbReference>
<dbReference type="Proteomes" id="UP000239210">
    <property type="component" value="Unassembled WGS sequence"/>
</dbReference>
<protein>
    <submittedName>
        <fullName evidence="1">Steroid delta-isomerase-like uncharacterized protein</fullName>
    </submittedName>
</protein>
<proteinExistence type="predicted"/>
<accession>A0A2T0TQM7</accession>
<dbReference type="InterPro" id="IPR009959">
    <property type="entry name" value="Cyclase_SnoaL-like"/>
</dbReference>
<dbReference type="GO" id="GO:0016853">
    <property type="term" value="F:isomerase activity"/>
    <property type="evidence" value="ECO:0007669"/>
    <property type="project" value="UniProtKB-KW"/>
</dbReference>
<dbReference type="AlphaFoldDB" id="A0A2T0TQM7"/>
<dbReference type="SUPFAM" id="SSF54427">
    <property type="entry name" value="NTF2-like"/>
    <property type="match status" value="1"/>
</dbReference>
<name>A0A2T0TQM7_9ACTN</name>
<sequence>MSAADLVAIAEQWTAADDAGDFNRHGEWMHPDTEIHLVSRGRVLRGPQEWVDFMRAYRAGVPDLHTTVHDRFATEDRLAHRWTLTGTHSGDLFGMPPTGQPIRVEGASVWECREGRPERIFVYSSVVTAGSAGGGPAT</sequence>
<keyword evidence="1" id="KW-0413">Isomerase</keyword>
<evidence type="ECO:0000313" key="1">
    <source>
        <dbReference type="EMBL" id="PRY47923.1"/>
    </source>
</evidence>
<dbReference type="Gene3D" id="3.10.450.50">
    <property type="match status" value="1"/>
</dbReference>
<dbReference type="GO" id="GO:0030638">
    <property type="term" value="P:polyketide metabolic process"/>
    <property type="evidence" value="ECO:0007669"/>
    <property type="project" value="InterPro"/>
</dbReference>
<dbReference type="EMBL" id="PVTG01000011">
    <property type="protein sequence ID" value="PRY47923.1"/>
    <property type="molecule type" value="Genomic_DNA"/>
</dbReference>
<dbReference type="RefSeq" id="WP_170121370.1">
    <property type="nucleotide sequence ID" value="NZ_PVTG01000011.1"/>
</dbReference>
<gene>
    <name evidence="1" type="ORF">LY71_111102</name>
</gene>
<dbReference type="Pfam" id="PF07366">
    <property type="entry name" value="SnoaL"/>
    <property type="match status" value="1"/>
</dbReference>
<dbReference type="PANTHER" id="PTHR38436">
    <property type="entry name" value="POLYKETIDE CYCLASE SNOAL-LIKE DOMAIN"/>
    <property type="match status" value="1"/>
</dbReference>